<dbReference type="Pfam" id="PF02627">
    <property type="entry name" value="CMD"/>
    <property type="match status" value="1"/>
</dbReference>
<accession>A0A1G1SQP3</accession>
<dbReference type="GO" id="GO:0051920">
    <property type="term" value="F:peroxiredoxin activity"/>
    <property type="evidence" value="ECO:0007669"/>
    <property type="project" value="InterPro"/>
</dbReference>
<dbReference type="InterPro" id="IPR003779">
    <property type="entry name" value="CMD-like"/>
</dbReference>
<evidence type="ECO:0000313" key="3">
    <source>
        <dbReference type="Proteomes" id="UP000177791"/>
    </source>
</evidence>
<dbReference type="RefSeq" id="WP_070725105.1">
    <property type="nucleotide sequence ID" value="NZ_MDZC01000133.1"/>
</dbReference>
<dbReference type="InterPro" id="IPR029032">
    <property type="entry name" value="AhpD-like"/>
</dbReference>
<dbReference type="OrthoDB" id="1683318at2"/>
<organism evidence="2 3">
    <name type="scientific">Hymenobacter glacialis</name>
    <dbReference type="NCBI Taxonomy" id="1908236"/>
    <lineage>
        <taxon>Bacteria</taxon>
        <taxon>Pseudomonadati</taxon>
        <taxon>Bacteroidota</taxon>
        <taxon>Cytophagia</taxon>
        <taxon>Cytophagales</taxon>
        <taxon>Hymenobacteraceae</taxon>
        <taxon>Hymenobacter</taxon>
    </lineage>
</organism>
<protein>
    <submittedName>
        <fullName evidence="2">Alkylhydroperoxidase</fullName>
    </submittedName>
</protein>
<evidence type="ECO:0000259" key="1">
    <source>
        <dbReference type="Pfam" id="PF02627"/>
    </source>
</evidence>
<dbReference type="STRING" id="1908236.BEN48_07075"/>
<dbReference type="SUPFAM" id="SSF69118">
    <property type="entry name" value="AhpD-like"/>
    <property type="match status" value="1"/>
</dbReference>
<dbReference type="Gene3D" id="1.20.1290.10">
    <property type="entry name" value="AhpD-like"/>
    <property type="match status" value="1"/>
</dbReference>
<dbReference type="Proteomes" id="UP000177791">
    <property type="component" value="Unassembled WGS sequence"/>
</dbReference>
<evidence type="ECO:0000313" key="2">
    <source>
        <dbReference type="EMBL" id="OGX80927.1"/>
    </source>
</evidence>
<proteinExistence type="predicted"/>
<gene>
    <name evidence="2" type="ORF">BEN48_07075</name>
</gene>
<comment type="caution">
    <text evidence="2">The sequence shown here is derived from an EMBL/GenBank/DDBJ whole genome shotgun (WGS) entry which is preliminary data.</text>
</comment>
<dbReference type="AlphaFoldDB" id="A0A1G1SQP3"/>
<keyword evidence="3" id="KW-1185">Reference proteome</keyword>
<name>A0A1G1SQP3_9BACT</name>
<dbReference type="PANTHER" id="PTHR33930">
    <property type="entry name" value="ALKYL HYDROPEROXIDE REDUCTASE AHPD"/>
    <property type="match status" value="1"/>
</dbReference>
<dbReference type="PANTHER" id="PTHR33930:SF2">
    <property type="entry name" value="BLR3452 PROTEIN"/>
    <property type="match status" value="1"/>
</dbReference>
<reference evidence="2 3" key="1">
    <citation type="submission" date="2016-08" db="EMBL/GenBank/DDBJ databases">
        <title>Hymenobacter coccineus sp. nov., Hymenobacter lapidarius sp. nov. and Hymenobacter glacialis sp. nov., isolated from Antarctic soil.</title>
        <authorList>
            <person name="Sedlacek I."/>
            <person name="Kralova S."/>
            <person name="Kyrova K."/>
            <person name="Maslanova I."/>
            <person name="Stankova E."/>
            <person name="Vrbovska V."/>
            <person name="Nemec M."/>
            <person name="Bartak M."/>
            <person name="Svec P."/>
            <person name="Busse H.-J."/>
            <person name="Pantucek R."/>
        </authorList>
    </citation>
    <scope>NUCLEOTIDE SEQUENCE [LARGE SCALE GENOMIC DNA]</scope>
    <source>
        <strain evidence="2 3">CCM 8648</strain>
    </source>
</reference>
<dbReference type="EMBL" id="MDZC01000133">
    <property type="protein sequence ID" value="OGX80927.1"/>
    <property type="molecule type" value="Genomic_DNA"/>
</dbReference>
<sequence>MSQVTEFNEYRQRMNETILAADNKVIKRFFNLDTNTYAAGAIDVKTKEMLGLACSMVLRCDDCIKYHLGKCFEVKINDEEIYEVFAIANIIGGSIVIPHFRRAVEYWEILKTEAVAPAPPHAEHAA</sequence>
<feature type="domain" description="Carboxymuconolactone decarboxylase-like" evidence="1">
    <location>
        <begin position="27"/>
        <end position="105"/>
    </location>
</feature>